<organism evidence="6 7">
    <name type="scientific">Halochromatium glycolicum</name>
    <dbReference type="NCBI Taxonomy" id="85075"/>
    <lineage>
        <taxon>Bacteria</taxon>
        <taxon>Pseudomonadati</taxon>
        <taxon>Pseudomonadota</taxon>
        <taxon>Gammaproteobacteria</taxon>
        <taxon>Chromatiales</taxon>
        <taxon>Chromatiaceae</taxon>
        <taxon>Halochromatium</taxon>
    </lineage>
</organism>
<dbReference type="GO" id="GO:0030288">
    <property type="term" value="C:outer membrane-bounded periplasmic space"/>
    <property type="evidence" value="ECO:0007669"/>
    <property type="project" value="UniProtKB-ARBA"/>
</dbReference>
<evidence type="ECO:0000259" key="5">
    <source>
        <dbReference type="Pfam" id="PF00496"/>
    </source>
</evidence>
<name>A0AAJ0U283_9GAMM</name>
<dbReference type="InterPro" id="IPR030678">
    <property type="entry name" value="Peptide/Ni-bd"/>
</dbReference>
<dbReference type="PANTHER" id="PTHR30290:SF10">
    <property type="entry name" value="PERIPLASMIC OLIGOPEPTIDE-BINDING PROTEIN-RELATED"/>
    <property type="match status" value="1"/>
</dbReference>
<keyword evidence="7" id="KW-1185">Reference proteome</keyword>
<dbReference type="SUPFAM" id="SSF53850">
    <property type="entry name" value="Periplasmic binding protein-like II"/>
    <property type="match status" value="1"/>
</dbReference>
<comment type="similarity">
    <text evidence="2">Belongs to the bacterial solute-binding protein 5 family.</text>
</comment>
<dbReference type="GO" id="GO:0015833">
    <property type="term" value="P:peptide transport"/>
    <property type="evidence" value="ECO:0007669"/>
    <property type="project" value="TreeGrafter"/>
</dbReference>
<comment type="caution">
    <text evidence="6">The sequence shown here is derived from an EMBL/GenBank/DDBJ whole genome shotgun (WGS) entry which is preliminary data.</text>
</comment>
<gene>
    <name evidence="6" type="ORF">CKO40_02740</name>
</gene>
<evidence type="ECO:0000256" key="4">
    <source>
        <dbReference type="ARBA" id="ARBA00022729"/>
    </source>
</evidence>
<keyword evidence="3" id="KW-0813">Transport</keyword>
<dbReference type="Gene3D" id="3.10.105.10">
    <property type="entry name" value="Dipeptide-binding Protein, Domain 3"/>
    <property type="match status" value="1"/>
</dbReference>
<dbReference type="Gene3D" id="3.90.76.10">
    <property type="entry name" value="Dipeptide-binding Protein, Domain 1"/>
    <property type="match status" value="1"/>
</dbReference>
<sequence>MTLLSLDAVEASTLIRSIRHSEAEQPLHSNTLQRRAASRGACPGGVAACTRRGLGVRSAVKFTQTVVPREKPSTNASRIMLAALALLAGLGLIACDAGRDDRAIVLAVVQAPANLDPRLATDATSERVNRLLYARLVELDEAGRPAPGIARWQRLSPRHYRFELSAERKRFTDDQPLTAQDVAATYRSILDDGIASPHRATLALIERIEVLDARRIAFHLSRADPLFPAYLSVGIVPARLIAAGHPLQRSPVGSGPFRVRDWPRPGRLVLERRSDQQRVTLVRVKDPNVRVMKLLRGEVDLLQNDLPPELVGLLRQRDAVRVIEAPGVNFSYLGFNLADPVTGDLRVRRAIAHAIDRRAILRWLFNDQGRLAEALLPPEHWAGAIDLQPYAHDPRQARQLLREAGFAAEQPLRLSYKTSSDPFRLRLASVLQAQLAEVGIDLAIQSYDWGTFFGDIKAGRFQLYGLTWVGVRLPDIFRYAFHSASLPPNGANRGRYLNPLADRLIEAARREGELADQVQHYRQLQALLHVELPYVPLWYEDQIAVMRADLAGYRLASDGNYDGLLSVERLAERRAP</sequence>
<dbReference type="Proteomes" id="UP001296776">
    <property type="component" value="Unassembled WGS sequence"/>
</dbReference>
<dbReference type="Pfam" id="PF00496">
    <property type="entry name" value="SBP_bac_5"/>
    <property type="match status" value="1"/>
</dbReference>
<evidence type="ECO:0000256" key="2">
    <source>
        <dbReference type="ARBA" id="ARBA00005695"/>
    </source>
</evidence>
<keyword evidence="4" id="KW-0732">Signal</keyword>
<dbReference type="GO" id="GO:0043190">
    <property type="term" value="C:ATP-binding cassette (ABC) transporter complex"/>
    <property type="evidence" value="ECO:0007669"/>
    <property type="project" value="InterPro"/>
</dbReference>
<accession>A0AAJ0U283</accession>
<dbReference type="AlphaFoldDB" id="A0AAJ0U283"/>
<dbReference type="PIRSF" id="PIRSF002741">
    <property type="entry name" value="MppA"/>
    <property type="match status" value="1"/>
</dbReference>
<evidence type="ECO:0000313" key="7">
    <source>
        <dbReference type="Proteomes" id="UP001296776"/>
    </source>
</evidence>
<dbReference type="CDD" id="cd00995">
    <property type="entry name" value="PBP2_NikA_DppA_OppA_like"/>
    <property type="match status" value="1"/>
</dbReference>
<evidence type="ECO:0000313" key="6">
    <source>
        <dbReference type="EMBL" id="MBK1703497.1"/>
    </source>
</evidence>
<dbReference type="EMBL" id="NRSJ01000003">
    <property type="protein sequence ID" value="MBK1703497.1"/>
    <property type="molecule type" value="Genomic_DNA"/>
</dbReference>
<protein>
    <submittedName>
        <fullName evidence="6">Peptide ABC transporter substrate-binding protein</fullName>
    </submittedName>
</protein>
<dbReference type="InterPro" id="IPR039424">
    <property type="entry name" value="SBP_5"/>
</dbReference>
<proteinExistence type="inferred from homology"/>
<feature type="domain" description="Solute-binding protein family 5" evidence="5">
    <location>
        <begin position="169"/>
        <end position="472"/>
    </location>
</feature>
<comment type="subcellular location">
    <subcellularLocation>
        <location evidence="1">Cell envelope</location>
    </subcellularLocation>
</comment>
<reference evidence="6" key="2">
    <citation type="journal article" date="2020" name="Microorganisms">
        <title>Osmotic Adaptation and Compatible Solute Biosynthesis of Phototrophic Bacteria as Revealed from Genome Analyses.</title>
        <authorList>
            <person name="Imhoff J.F."/>
            <person name="Rahn T."/>
            <person name="Kunzel S."/>
            <person name="Keller A."/>
            <person name="Neulinger S.C."/>
        </authorList>
    </citation>
    <scope>NUCLEOTIDE SEQUENCE</scope>
    <source>
        <strain evidence="6">DSM 11080</strain>
    </source>
</reference>
<evidence type="ECO:0000256" key="1">
    <source>
        <dbReference type="ARBA" id="ARBA00004196"/>
    </source>
</evidence>
<reference evidence="6" key="1">
    <citation type="submission" date="2017-08" db="EMBL/GenBank/DDBJ databases">
        <authorList>
            <person name="Imhoff J.F."/>
            <person name="Rahn T."/>
            <person name="Kuenzel S."/>
            <person name="Neulinger S.C."/>
        </authorList>
    </citation>
    <scope>NUCLEOTIDE SEQUENCE</scope>
    <source>
        <strain evidence="6">DSM 11080</strain>
    </source>
</reference>
<evidence type="ECO:0000256" key="3">
    <source>
        <dbReference type="ARBA" id="ARBA00022448"/>
    </source>
</evidence>
<dbReference type="InterPro" id="IPR000914">
    <property type="entry name" value="SBP_5_dom"/>
</dbReference>
<dbReference type="PANTHER" id="PTHR30290">
    <property type="entry name" value="PERIPLASMIC BINDING COMPONENT OF ABC TRANSPORTER"/>
    <property type="match status" value="1"/>
</dbReference>
<dbReference type="GO" id="GO:1904680">
    <property type="term" value="F:peptide transmembrane transporter activity"/>
    <property type="evidence" value="ECO:0007669"/>
    <property type="project" value="TreeGrafter"/>
</dbReference>
<dbReference type="Gene3D" id="3.40.190.10">
    <property type="entry name" value="Periplasmic binding protein-like II"/>
    <property type="match status" value="1"/>
</dbReference>